<feature type="domain" description="VOC" evidence="1">
    <location>
        <begin position="9"/>
        <end position="142"/>
    </location>
</feature>
<dbReference type="Proteomes" id="UP000606194">
    <property type="component" value="Unassembled WGS sequence"/>
</dbReference>
<comment type="caution">
    <text evidence="2">The sequence shown here is derived from an EMBL/GenBank/DDBJ whole genome shotgun (WGS) entry which is preliminary data.</text>
</comment>
<protein>
    <recommendedName>
        <fullName evidence="1">VOC domain-containing protein</fullName>
    </recommendedName>
</protein>
<evidence type="ECO:0000259" key="1">
    <source>
        <dbReference type="PROSITE" id="PS51819"/>
    </source>
</evidence>
<name>A0A918G9F6_9ACTN</name>
<dbReference type="PROSITE" id="PS51819">
    <property type="entry name" value="VOC"/>
    <property type="match status" value="1"/>
</dbReference>
<reference evidence="2" key="1">
    <citation type="journal article" date="2014" name="Int. J. Syst. Evol. Microbiol.">
        <title>Complete genome sequence of Corynebacterium casei LMG S-19264T (=DSM 44701T), isolated from a smear-ripened cheese.</title>
        <authorList>
            <consortium name="US DOE Joint Genome Institute (JGI-PGF)"/>
            <person name="Walter F."/>
            <person name="Albersmeier A."/>
            <person name="Kalinowski J."/>
            <person name="Ruckert C."/>
        </authorList>
    </citation>
    <scope>NUCLEOTIDE SEQUENCE</scope>
    <source>
        <strain evidence="2">JCM 4386</strain>
    </source>
</reference>
<gene>
    <name evidence="2" type="ORF">GCM10010269_74140</name>
</gene>
<reference evidence="2" key="2">
    <citation type="submission" date="2020-09" db="EMBL/GenBank/DDBJ databases">
        <authorList>
            <person name="Sun Q."/>
            <person name="Ohkuma M."/>
        </authorList>
    </citation>
    <scope>NUCLEOTIDE SEQUENCE</scope>
    <source>
        <strain evidence="2">JCM 4386</strain>
    </source>
</reference>
<dbReference type="InterPro" id="IPR029068">
    <property type="entry name" value="Glyas_Bleomycin-R_OHBP_Dase"/>
</dbReference>
<dbReference type="AlphaFoldDB" id="A0A918G9F6"/>
<evidence type="ECO:0000313" key="2">
    <source>
        <dbReference type="EMBL" id="GGS24624.1"/>
    </source>
</evidence>
<dbReference type="RefSeq" id="WP_053744041.1">
    <property type="nucleotide sequence ID" value="NZ_BMTL01000045.1"/>
</dbReference>
<keyword evidence="3" id="KW-1185">Reference proteome</keyword>
<dbReference type="Gene3D" id="3.10.180.10">
    <property type="entry name" value="2,3-Dihydroxybiphenyl 1,2-Dioxygenase, domain 1"/>
    <property type="match status" value="1"/>
</dbReference>
<dbReference type="EMBL" id="BMTL01000045">
    <property type="protein sequence ID" value="GGS24624.1"/>
    <property type="molecule type" value="Genomic_DNA"/>
</dbReference>
<accession>A0A918G9F6</accession>
<evidence type="ECO:0000313" key="3">
    <source>
        <dbReference type="Proteomes" id="UP000606194"/>
    </source>
</evidence>
<sequence>MRRPLAVERLGQVNLFAQSLDAELNLQQDVFGARVLRRWGDGPAGSRHALVLIHRTGVETFAPTTPGGAVALRSDGNGPGWESLQWQVSSLGDAVTALREHGVRVGEDAAGRAFVRPQDMHGLAIGLTDRRAESHDRDLVDRKPTFRSDEHALGLVGGATVKVVAAQPEKAAADLAALVGREAYAVERRHLNMAGHGVRFDDHAVEYVGSATGSRADLAGGHLVERGERIFCLTFTVRDLLAARTFLVGRDVRFQQFGRHSLLLAPVDAGGARIEITDTD</sequence>
<dbReference type="InterPro" id="IPR037523">
    <property type="entry name" value="VOC_core"/>
</dbReference>
<dbReference type="SUPFAM" id="SSF54593">
    <property type="entry name" value="Glyoxalase/Bleomycin resistance protein/Dihydroxybiphenyl dioxygenase"/>
    <property type="match status" value="1"/>
</dbReference>
<proteinExistence type="predicted"/>
<organism evidence="2 3">
    <name type="scientific">Streptomyces humidus</name>
    <dbReference type="NCBI Taxonomy" id="52259"/>
    <lineage>
        <taxon>Bacteria</taxon>
        <taxon>Bacillati</taxon>
        <taxon>Actinomycetota</taxon>
        <taxon>Actinomycetes</taxon>
        <taxon>Kitasatosporales</taxon>
        <taxon>Streptomycetaceae</taxon>
        <taxon>Streptomyces</taxon>
    </lineage>
</organism>